<evidence type="ECO:0000256" key="9">
    <source>
        <dbReference type="ARBA" id="ARBA00033696"/>
    </source>
</evidence>
<dbReference type="Pfam" id="PF00328">
    <property type="entry name" value="His_Phos_2"/>
    <property type="match status" value="1"/>
</dbReference>
<feature type="compositionally biased region" description="Low complexity" evidence="14">
    <location>
        <begin position="1309"/>
        <end position="1320"/>
    </location>
</feature>
<dbReference type="Pfam" id="PF18086">
    <property type="entry name" value="PPIP5K2_N"/>
    <property type="match status" value="1"/>
</dbReference>
<evidence type="ECO:0000256" key="14">
    <source>
        <dbReference type="SAM" id="MobiDB-lite"/>
    </source>
</evidence>
<evidence type="ECO:0000256" key="10">
    <source>
        <dbReference type="ARBA" id="ARBA00034629"/>
    </source>
</evidence>
<dbReference type="GO" id="GO:0016791">
    <property type="term" value="F:phosphatase activity"/>
    <property type="evidence" value="ECO:0007669"/>
    <property type="project" value="UniProtKB-ARBA"/>
</dbReference>
<proteinExistence type="inferred from homology"/>
<dbReference type="SUPFAM" id="SSF53254">
    <property type="entry name" value="Phosphoglycerate mutase-like"/>
    <property type="match status" value="1"/>
</dbReference>
<dbReference type="EC" id="2.7.4.24" evidence="3 13"/>
<dbReference type="InterPro" id="IPR029033">
    <property type="entry name" value="His_PPase_superfam"/>
</dbReference>
<comment type="subcellular location">
    <subcellularLocation>
        <location evidence="1 13">Cytoplasm</location>
        <location evidence="1 13">Cytosol</location>
    </subcellularLocation>
</comment>
<name>A0A195BHD3_9HYME</name>
<evidence type="ECO:0000256" key="8">
    <source>
        <dbReference type="ARBA" id="ARBA00022840"/>
    </source>
</evidence>
<dbReference type="GO" id="GO:0005524">
    <property type="term" value="F:ATP binding"/>
    <property type="evidence" value="ECO:0007669"/>
    <property type="project" value="UniProtKB-KW"/>
</dbReference>
<feature type="region of interest" description="Disordered" evidence="14">
    <location>
        <begin position="1061"/>
        <end position="1097"/>
    </location>
</feature>
<evidence type="ECO:0000256" key="3">
    <source>
        <dbReference type="ARBA" id="ARBA00012893"/>
    </source>
</evidence>
<reference evidence="16 17" key="1">
    <citation type="submission" date="2015-09" db="EMBL/GenBank/DDBJ databases">
        <title>Atta colombica WGS genome.</title>
        <authorList>
            <person name="Nygaard S."/>
            <person name="Hu H."/>
            <person name="Boomsma J."/>
            <person name="Zhang G."/>
        </authorList>
    </citation>
    <scope>NUCLEOTIDE SEQUENCE [LARGE SCALE GENOMIC DNA]</scope>
    <source>
        <strain evidence="16">Treedump-2</strain>
        <tissue evidence="16">Whole body</tissue>
    </source>
</reference>
<comment type="similarity">
    <text evidence="2 13">Belongs to the histidine acid phosphatase family. VIP1 subfamily.</text>
</comment>
<evidence type="ECO:0000256" key="11">
    <source>
        <dbReference type="ARBA" id="ARBA00055071"/>
    </source>
</evidence>
<feature type="region of interest" description="Disordered" evidence="14">
    <location>
        <begin position="1276"/>
        <end position="1323"/>
    </location>
</feature>
<feature type="region of interest" description="Disordered" evidence="14">
    <location>
        <begin position="1225"/>
        <end position="1247"/>
    </location>
</feature>
<sequence>MSYTELEHGYQGLRNASRPMFYIGDINTVQSSGIPSIYRSSKRPELSEGNQDDAYMGGSDVEGEGKQVLVGICAMAKKSQSKPMKEILTRLEEFEYIKIVVFPEEVILKEPVENWPVVDCLISFHSKGFPLDKAINYANLRKPFIINHLPMQYDIQDRRRVYAILESEGIEIPRYAVLDRDSPDPKQHELVESEDHVEVNGITFNKPFVEKPVSAEDHNIYIYYPTSAGGGSQRLFRKIGSRSSVYSPESRVRKSGSYIYEDFMPTDGTDVKVYTVGPDYAHAEARKSPALDGKVERDSEGKEIRYPVILNNAEKLISRKVCLAFKQTVCGFDLLRANGQSFVCDVNGFSFVKNSNKYYDDCAKILGNMILRELAPTLHIPWSVPFQLDDPPIVPTTFGKMMELRCVVAVIRHGDRTPKQKMKVEVRHPKFFEIFAKYDGYKHGHVKLKRPKQLQEILDTARSLLAEIQHRAAGPELEEKQGKLEQLKSVLEMYGHFSGINRKVQLKYQPRGRPRGSSSDDDRLGEPSLVLILKWGGELTPAGRIQAEELGRIFRCMYPGGQGRHLSGEYAGAQGLGLLRLHSTFRHDLKIYASDEGRVQMTAAAFAKGLLALEGELTPILVQMVKSANTNGLLDNDCDSSKYQNMVKTRLHELLQQDRDFTREDREQINPGNALSINAALDFVKNPVRCCQHVHTLIQKLLDIVRIKKEDPKTKDTILYHGETWELMGRRWGKIEKDFCTKNKRFDISKIPDIYDCIKYDLQHNNHTLQFEHAEELYTYAKSLADIVIPQEYGLTVQEKMTIGQGICTPLLKKIRADLQRNIEESEETVNRLNPRYSHGVSSPGRHVRTRLYFTSESHVHSLLTVLRYGGLLDVVKDEQWRRAMEYVSMVSELNYMSQIVVMLYEDPTKDPCSEERFHVELHFSPGVNCCVQKNLPPGPGFRPHSRNESSHNVGESGGSGQDTSSQCSTRIEEEDAELGIIEDDLINPTAQADTPPPLMETDTMDSMLDSPTTSRGIDMMDLDPNMMDEPYDSGFLQSSAPIPISARTVAGHEAARLGSQLAASQRQRRSKEAGNIVEPRARSYDHQRQEKPEKAADKLQYQSLDAVNKEDTRSRIIQPDPTCTARRHRHSISGQMSYFKLLGYNVSKKLTGSANSLFSTAVISGSSSAPNLKDMVPPHASAVAAIEGFGGVPPIRPLETLHNALSLRQLDCFLEMMTTAPLYRTPASSPPKSSPAGSTHESLNPPLVHAGISREYHSSDTEAVRYIMPTPIQYKPLGETETCDTRNLPSPTSPNSTGWSSEPQSFLSSEPSSPAPTSTGECSMSISLISNESNEDGQIRKITQIPQTIQSGASGAQTKLICGDDLSCDNIDEDEDHTLTLKQTEEQKKQDVKSIFERDDINPMKLSGSYKKIGRFLVESTDVLHGDVRIKDTDNTATSDKVKLSISQKSDISSTSKSIAEKAKKDSKKCGSSHINSQKRKNFSRSQSVTTPKPVVQKSDVTFSYSRQSSFSTMSDADLENWKLSTDPTHSSRTSQQEEEPILTVAGSLTDSSNVTVGFDVKEEEKK</sequence>
<evidence type="ECO:0000256" key="1">
    <source>
        <dbReference type="ARBA" id="ARBA00004514"/>
    </source>
</evidence>
<dbReference type="PROSITE" id="PS00616">
    <property type="entry name" value="HIS_ACID_PHOSPHAT_1"/>
    <property type="match status" value="1"/>
</dbReference>
<dbReference type="FunFam" id="3.40.50.11950:FF:000002">
    <property type="entry name" value="Inositol hexakisphosphate and diphosphoinositol-pentakisphosphate kinase"/>
    <property type="match status" value="1"/>
</dbReference>
<dbReference type="GO" id="GO:0005829">
    <property type="term" value="C:cytosol"/>
    <property type="evidence" value="ECO:0007669"/>
    <property type="project" value="UniProtKB-SubCell"/>
</dbReference>
<comment type="catalytic activity">
    <reaction evidence="10">
        <text>1D-myo-inositol hexakisphosphate + ATP = 1-diphospho-1D-myo-inositol 2,3,4,5,6-pentakisphosphate + ADP</text>
        <dbReference type="Rhea" id="RHEA:37459"/>
        <dbReference type="ChEBI" id="CHEBI:30616"/>
        <dbReference type="ChEBI" id="CHEBI:58130"/>
        <dbReference type="ChEBI" id="CHEBI:74946"/>
        <dbReference type="ChEBI" id="CHEBI:456216"/>
        <dbReference type="EC" id="2.7.4.24"/>
    </reaction>
    <physiologicalReaction direction="left-to-right" evidence="10">
        <dbReference type="Rhea" id="RHEA:37460"/>
    </physiologicalReaction>
</comment>
<evidence type="ECO:0000256" key="2">
    <source>
        <dbReference type="ARBA" id="ARBA00005609"/>
    </source>
</evidence>
<evidence type="ECO:0000256" key="12">
    <source>
        <dbReference type="ARBA" id="ARBA00071668"/>
    </source>
</evidence>
<feature type="domain" description="VIP1 N-terminal" evidence="15">
    <location>
        <begin position="68"/>
        <end position="157"/>
    </location>
</feature>
<evidence type="ECO:0000256" key="7">
    <source>
        <dbReference type="ARBA" id="ARBA00022777"/>
    </source>
</evidence>
<comment type="function">
    <text evidence="11">Bifunctional inositol kinase that acts in concert with the IP6K kinases to synthesize the diphosphate group-containing inositol pyrophosphates diphosphoinositol pentakisphosphate, PP-InsP5, and bis-diphosphoinositol tetrakisphosphate, (PP)2-InsP4. PP-InsP5 and (PP)2-InsP4, also respectively called InsP7 and InsP8, may regulate a variety of cellular processes, including apoptosis, vesicle trafficking, cytoskeletal dynamics, and exocytosis. Phosphorylates inositol hexakisphosphate (InsP6) at position 1 to produce PP-InsP5 which is in turn phosphorylated by IP6Ks to produce (PP)2-InsP4. Alternatively, phosphorylates PP-InsP5 at position 1, produced by IP6Ks from InsP6, to produce (PP)2-InsP4.</text>
</comment>
<dbReference type="Proteomes" id="UP000078540">
    <property type="component" value="Unassembled WGS sequence"/>
</dbReference>
<dbReference type="InterPro" id="IPR040557">
    <property type="entry name" value="VIP1_N"/>
</dbReference>
<dbReference type="GO" id="GO:0006020">
    <property type="term" value="P:inositol metabolic process"/>
    <property type="evidence" value="ECO:0007669"/>
    <property type="project" value="TreeGrafter"/>
</dbReference>
<dbReference type="FunFam" id="3.30.470.20:FF:000003">
    <property type="entry name" value="Inositol hexakisphosphate and diphosphoinositol-pentakisphosphate kinase"/>
    <property type="match status" value="1"/>
</dbReference>
<feature type="compositionally biased region" description="Polar residues" evidence="14">
    <location>
        <begin position="1524"/>
        <end position="1536"/>
    </location>
</feature>
<dbReference type="Gene3D" id="3.40.50.11950">
    <property type="match status" value="1"/>
</dbReference>
<feature type="region of interest" description="Disordered" evidence="14">
    <location>
        <begin position="940"/>
        <end position="1009"/>
    </location>
</feature>
<dbReference type="GO" id="GO:0052723">
    <property type="term" value="F:inositol hexakisphosphate 1-kinase activity"/>
    <property type="evidence" value="ECO:0007669"/>
    <property type="project" value="RHEA"/>
</dbReference>
<dbReference type="Gene3D" id="3.40.50.1240">
    <property type="entry name" value="Phosphoglycerate mutase-like"/>
    <property type="match status" value="1"/>
</dbReference>
<keyword evidence="17" id="KW-1185">Reference proteome</keyword>
<keyword evidence="6 13" id="KW-0547">Nucleotide-binding</keyword>
<dbReference type="PANTHER" id="PTHR12750">
    <property type="entry name" value="DIPHOSPHOINOSITOL PENTAKISPHOSPHATE KINASE"/>
    <property type="match status" value="1"/>
</dbReference>
<keyword evidence="4 13" id="KW-0963">Cytoplasm</keyword>
<accession>A0A195BHD3</accession>
<dbReference type="InterPro" id="IPR033379">
    <property type="entry name" value="Acid_Pase_AS"/>
</dbReference>
<evidence type="ECO:0000313" key="16">
    <source>
        <dbReference type="EMBL" id="KYM84166.1"/>
    </source>
</evidence>
<evidence type="ECO:0000259" key="15">
    <source>
        <dbReference type="Pfam" id="PF18086"/>
    </source>
</evidence>
<evidence type="ECO:0000256" key="4">
    <source>
        <dbReference type="ARBA" id="ARBA00022490"/>
    </source>
</evidence>
<feature type="compositionally biased region" description="Polar residues" evidence="14">
    <location>
        <begin position="1500"/>
        <end position="1516"/>
    </location>
</feature>
<dbReference type="GO" id="GO:0032958">
    <property type="term" value="P:inositol phosphate biosynthetic process"/>
    <property type="evidence" value="ECO:0007669"/>
    <property type="project" value="TreeGrafter"/>
</dbReference>
<feature type="compositionally biased region" description="Polar residues" evidence="14">
    <location>
        <begin position="1286"/>
        <end position="1308"/>
    </location>
</feature>
<dbReference type="InterPro" id="IPR037446">
    <property type="entry name" value="His_Pase_VIP1"/>
</dbReference>
<feature type="compositionally biased region" description="Acidic residues" evidence="14">
    <location>
        <begin position="973"/>
        <end position="986"/>
    </location>
</feature>
<dbReference type="CDD" id="cd07061">
    <property type="entry name" value="HP_HAP_like"/>
    <property type="match status" value="1"/>
</dbReference>
<organism evidence="16 17">
    <name type="scientific">Atta colombica</name>
    <dbReference type="NCBI Taxonomy" id="520822"/>
    <lineage>
        <taxon>Eukaryota</taxon>
        <taxon>Metazoa</taxon>
        <taxon>Ecdysozoa</taxon>
        <taxon>Arthropoda</taxon>
        <taxon>Hexapoda</taxon>
        <taxon>Insecta</taxon>
        <taxon>Pterygota</taxon>
        <taxon>Neoptera</taxon>
        <taxon>Endopterygota</taxon>
        <taxon>Hymenoptera</taxon>
        <taxon>Apocrita</taxon>
        <taxon>Aculeata</taxon>
        <taxon>Formicoidea</taxon>
        <taxon>Formicidae</taxon>
        <taxon>Myrmicinae</taxon>
        <taxon>Atta</taxon>
    </lineage>
</organism>
<gene>
    <name evidence="16" type="ORF">ALC53_05543</name>
</gene>
<evidence type="ECO:0000256" key="5">
    <source>
        <dbReference type="ARBA" id="ARBA00022679"/>
    </source>
</evidence>
<evidence type="ECO:0000256" key="13">
    <source>
        <dbReference type="RuleBase" id="RU365032"/>
    </source>
</evidence>
<keyword evidence="8 13" id="KW-0067">ATP-binding</keyword>
<comment type="catalytic activity">
    <reaction evidence="9">
        <text>5-diphospho-1D-myo-inositol 1,2,3,4,6-pentakisphosphate + ATP + H(+) = 1,5-bis(diphospho)-1D-myo-inositol 2,3,4,6-tetrakisphosphate + ADP</text>
        <dbReference type="Rhea" id="RHEA:10276"/>
        <dbReference type="ChEBI" id="CHEBI:15378"/>
        <dbReference type="ChEBI" id="CHEBI:30616"/>
        <dbReference type="ChEBI" id="CHEBI:58628"/>
        <dbReference type="ChEBI" id="CHEBI:77983"/>
        <dbReference type="ChEBI" id="CHEBI:456216"/>
        <dbReference type="EC" id="2.7.4.24"/>
    </reaction>
    <physiologicalReaction direction="left-to-right" evidence="9">
        <dbReference type="Rhea" id="RHEA:10277"/>
    </physiologicalReaction>
</comment>
<evidence type="ECO:0000313" key="17">
    <source>
        <dbReference type="Proteomes" id="UP000078540"/>
    </source>
</evidence>
<keyword evidence="5 13" id="KW-0808">Transferase</keyword>
<dbReference type="InterPro" id="IPR000560">
    <property type="entry name" value="His_Pase_clade-2"/>
</dbReference>
<feature type="region of interest" description="Disordered" evidence="14">
    <location>
        <begin position="1456"/>
        <end position="1542"/>
    </location>
</feature>
<dbReference type="FunFam" id="3.40.50.11950:FF:000003">
    <property type="entry name" value="Inositol hexakisphosphate and diphosphoinositol-pentakisphosphate kinase"/>
    <property type="match status" value="1"/>
</dbReference>
<dbReference type="PANTHER" id="PTHR12750:SF9">
    <property type="entry name" value="INOSITOL HEXAKISPHOSPHATE AND DIPHOSPHOINOSITOL-PENTAKISPHOSPHATE KINASE"/>
    <property type="match status" value="1"/>
</dbReference>
<feature type="compositionally biased region" description="Basic and acidic residues" evidence="14">
    <location>
        <begin position="1080"/>
        <end position="1097"/>
    </location>
</feature>
<dbReference type="Gene3D" id="3.30.470.20">
    <property type="entry name" value="ATP-grasp fold, B domain"/>
    <property type="match status" value="1"/>
</dbReference>
<dbReference type="GO" id="GO:0033857">
    <property type="term" value="F:5-diphosphoinositol pentakisphosphate 1-kinase activity"/>
    <property type="evidence" value="ECO:0007669"/>
    <property type="project" value="TreeGrafter"/>
</dbReference>
<dbReference type="STRING" id="520822.A0A195BHD3"/>
<evidence type="ECO:0000256" key="6">
    <source>
        <dbReference type="ARBA" id="ARBA00022741"/>
    </source>
</evidence>
<protein>
    <recommendedName>
        <fullName evidence="12 13">Inositol hexakisphosphate and diphosphoinositol-pentakisphosphate kinase</fullName>
        <ecNumber evidence="3 13">2.7.4.24</ecNumber>
    </recommendedName>
</protein>
<dbReference type="EMBL" id="KQ976467">
    <property type="protein sequence ID" value="KYM84166.1"/>
    <property type="molecule type" value="Genomic_DNA"/>
</dbReference>
<keyword evidence="7 13" id="KW-0418">Kinase</keyword>